<evidence type="ECO:0000256" key="2">
    <source>
        <dbReference type="ARBA" id="ARBA00022448"/>
    </source>
</evidence>
<keyword evidence="2" id="KW-0813">Transport</keyword>
<dbReference type="GO" id="GO:0016887">
    <property type="term" value="F:ATP hydrolysis activity"/>
    <property type="evidence" value="ECO:0007669"/>
    <property type="project" value="InterPro"/>
</dbReference>
<dbReference type="CDD" id="cd03230">
    <property type="entry name" value="ABC_DR_subfamily_A"/>
    <property type="match status" value="1"/>
</dbReference>
<dbReference type="Proteomes" id="UP001153328">
    <property type="component" value="Unassembled WGS sequence"/>
</dbReference>
<proteinExistence type="predicted"/>
<gene>
    <name evidence="8" type="ORF">SBRY_20608</name>
</gene>
<reference evidence="8" key="1">
    <citation type="submission" date="2021-06" db="EMBL/GenBank/DDBJ databases">
        <authorList>
            <person name="Arsene-Ploetze F."/>
        </authorList>
    </citation>
    <scope>NUCLEOTIDE SEQUENCE</scope>
    <source>
        <strain evidence="8">SBRY1</strain>
    </source>
</reference>
<dbReference type="PANTHER" id="PTHR42711">
    <property type="entry name" value="ABC TRANSPORTER ATP-BINDING PROTEIN"/>
    <property type="match status" value="1"/>
</dbReference>
<feature type="region of interest" description="Disordered" evidence="6">
    <location>
        <begin position="304"/>
        <end position="397"/>
    </location>
</feature>
<keyword evidence="9" id="KW-1185">Reference proteome</keyword>
<dbReference type="AlphaFoldDB" id="A0A9W4E6Z0"/>
<dbReference type="PROSITE" id="PS50893">
    <property type="entry name" value="ABC_TRANSPORTER_2"/>
    <property type="match status" value="1"/>
</dbReference>
<dbReference type="InterPro" id="IPR003593">
    <property type="entry name" value="AAA+_ATPase"/>
</dbReference>
<name>A0A9W4E6Z0_9ACTN</name>
<feature type="compositionally biased region" description="Gly residues" evidence="6">
    <location>
        <begin position="387"/>
        <end position="397"/>
    </location>
</feature>
<dbReference type="InterPro" id="IPR050763">
    <property type="entry name" value="ABC_transporter_ATP-binding"/>
</dbReference>
<keyword evidence="3" id="KW-0547">Nucleotide-binding</keyword>
<dbReference type="GO" id="GO:0005524">
    <property type="term" value="F:ATP binding"/>
    <property type="evidence" value="ECO:0007669"/>
    <property type="project" value="UniProtKB-KW"/>
</dbReference>
<feature type="region of interest" description="Disordered" evidence="6">
    <location>
        <begin position="414"/>
        <end position="434"/>
    </location>
</feature>
<dbReference type="Pfam" id="PF00005">
    <property type="entry name" value="ABC_tran"/>
    <property type="match status" value="1"/>
</dbReference>
<evidence type="ECO:0000313" key="8">
    <source>
        <dbReference type="EMBL" id="CAG7629871.1"/>
    </source>
</evidence>
<dbReference type="InterPro" id="IPR003439">
    <property type="entry name" value="ABC_transporter-like_ATP-bd"/>
</dbReference>
<feature type="compositionally biased region" description="Basic and acidic residues" evidence="6">
    <location>
        <begin position="349"/>
        <end position="381"/>
    </location>
</feature>
<feature type="compositionally biased region" description="Low complexity" evidence="6">
    <location>
        <begin position="516"/>
        <end position="530"/>
    </location>
</feature>
<dbReference type="InterPro" id="IPR027417">
    <property type="entry name" value="P-loop_NTPase"/>
</dbReference>
<feature type="compositionally biased region" description="Low complexity" evidence="6">
    <location>
        <begin position="790"/>
        <end position="845"/>
    </location>
</feature>
<feature type="domain" description="ABC transporter" evidence="7">
    <location>
        <begin position="7"/>
        <end position="230"/>
    </location>
</feature>
<feature type="compositionally biased region" description="Basic and acidic residues" evidence="6">
    <location>
        <begin position="320"/>
        <end position="338"/>
    </location>
</feature>
<keyword evidence="4" id="KW-0067">ATP-binding</keyword>
<dbReference type="PROSITE" id="PS00211">
    <property type="entry name" value="ABC_TRANSPORTER_1"/>
    <property type="match status" value="1"/>
</dbReference>
<comment type="subcellular location">
    <subcellularLocation>
        <location evidence="1">Cell membrane</location>
        <topology evidence="1">Peripheral membrane protein</topology>
    </subcellularLocation>
</comment>
<evidence type="ECO:0000256" key="4">
    <source>
        <dbReference type="ARBA" id="ARBA00022840"/>
    </source>
</evidence>
<evidence type="ECO:0000256" key="3">
    <source>
        <dbReference type="ARBA" id="ARBA00022741"/>
    </source>
</evidence>
<protein>
    <recommendedName>
        <fullName evidence="7">ABC transporter domain-containing protein</fullName>
    </recommendedName>
</protein>
<dbReference type="Gene3D" id="3.40.50.300">
    <property type="entry name" value="P-loop containing nucleotide triphosphate hydrolases"/>
    <property type="match status" value="1"/>
</dbReference>
<feature type="compositionally biased region" description="Basic residues" evidence="6">
    <location>
        <begin position="708"/>
        <end position="738"/>
    </location>
</feature>
<dbReference type="EMBL" id="CAJVAX010000012">
    <property type="protein sequence ID" value="CAG7629871.1"/>
    <property type="molecule type" value="Genomic_DNA"/>
</dbReference>
<evidence type="ECO:0000256" key="6">
    <source>
        <dbReference type="SAM" id="MobiDB-lite"/>
    </source>
</evidence>
<accession>A0A9W4E6Z0</accession>
<feature type="compositionally biased region" description="Low complexity" evidence="6">
    <location>
        <begin position="756"/>
        <end position="768"/>
    </location>
</feature>
<dbReference type="PANTHER" id="PTHR42711:SF17">
    <property type="entry name" value="ABC TRANSPORTER ATP-BINDING PROTEIN"/>
    <property type="match status" value="1"/>
</dbReference>
<evidence type="ECO:0000256" key="5">
    <source>
        <dbReference type="ARBA" id="ARBA00023251"/>
    </source>
</evidence>
<dbReference type="InterPro" id="IPR017871">
    <property type="entry name" value="ABC_transporter-like_CS"/>
</dbReference>
<feature type="compositionally biased region" description="Low complexity" evidence="6">
    <location>
        <begin position="623"/>
        <end position="637"/>
    </location>
</feature>
<organism evidence="8 9">
    <name type="scientific">Actinacidiphila bryophytorum</name>
    <dbReference type="NCBI Taxonomy" id="1436133"/>
    <lineage>
        <taxon>Bacteria</taxon>
        <taxon>Bacillati</taxon>
        <taxon>Actinomycetota</taxon>
        <taxon>Actinomycetes</taxon>
        <taxon>Kitasatosporales</taxon>
        <taxon>Streptomycetaceae</taxon>
        <taxon>Actinacidiphila</taxon>
    </lineage>
</organism>
<dbReference type="GO" id="GO:0046677">
    <property type="term" value="P:response to antibiotic"/>
    <property type="evidence" value="ECO:0007669"/>
    <property type="project" value="UniProtKB-KW"/>
</dbReference>
<evidence type="ECO:0000256" key="1">
    <source>
        <dbReference type="ARBA" id="ARBA00004202"/>
    </source>
</evidence>
<feature type="region of interest" description="Disordered" evidence="6">
    <location>
        <begin position="459"/>
        <end position="768"/>
    </location>
</feature>
<dbReference type="GO" id="GO:0005886">
    <property type="term" value="C:plasma membrane"/>
    <property type="evidence" value="ECO:0007669"/>
    <property type="project" value="UniProtKB-SubCell"/>
</dbReference>
<feature type="compositionally biased region" description="Basic and acidic residues" evidence="6">
    <location>
        <begin position="690"/>
        <end position="707"/>
    </location>
</feature>
<evidence type="ECO:0000259" key="7">
    <source>
        <dbReference type="PROSITE" id="PS50893"/>
    </source>
</evidence>
<comment type="caution">
    <text evidence="8">The sequence shown here is derived from an EMBL/GenBank/DDBJ whole genome shotgun (WGS) entry which is preliminary data.</text>
</comment>
<dbReference type="SUPFAM" id="SSF52540">
    <property type="entry name" value="P-loop containing nucleoside triphosphate hydrolases"/>
    <property type="match status" value="1"/>
</dbReference>
<sequence length="845" mass="89517">MDMTGAARFRAVRKRFGSVEALAGLDFTLAAGETVALLGRNGAGKSTTIALLLGLDRPDAGEVRVFGGAPREAVRAGRVGAMLQVGQPIPRATVKELVGFVASTYPRPLTTAEALDLAGIGELAGRRVDKLSGGQAQRLRFALAVAGGPELLVLDEPTAALDVEARRAFWRSMRGYAARGNTVLFSTHYLEEADGNADRVVVIDQGRTVADGTGEAIKRRVGATLVSFDLAGGGTEGLRGLPGVTALEVRGDRAILRSADSDATVPALARAGLVRSLAVAPARCSLFWPVTLCSPTGGAHGPCDGWRRGRPQAAAPRQALDGRDADGDGDRDGDEGRSGRAALPPHTVVEARPDGVRAGDRAPQRTRRRCADPVDPDGDRPGHRRAQGGGARAVAGRGGPCRLLRAVRVHDQGRVQPAPPAHHPAAVRPAGRARRPHAVAVDRLRRQLHAAVRAGVAVRGQRLAQPAHPRGDADAAQRRRRHHLGPAPRGLLEHRKPLVRHLPFRPGRLGDHHPLPRGGPAQADPAGAGAQRRRRGAAALLPRPARPARPHPVRGRREGRGGQAAGAAQPGRGPHAGRRHRVGRAAGAHRDPRGRHRLPRGQPVHRAGPGALGAGRLRHRGRPAGVGAAAAAADRGAAGLGGTRGRHQRRTPQRRDPYPYRTARRRRPGPPDHHRQRPRAHPAARRRYDRHAPDHPHRNRPARPDRTPRRRGRLPHLGSRPRGRLPGRGRPPGRRGRLRPQLFVPLRSATSRKRCSTSGVSSSTVKSGSSIAARISGLCQNSSCPRRHAATLSYPSPSSSACARSTSRSGATRTSVVSMTATARSSESTTTPRSPTSGSASPSCS</sequence>
<evidence type="ECO:0000313" key="9">
    <source>
        <dbReference type="Proteomes" id="UP001153328"/>
    </source>
</evidence>
<keyword evidence="5" id="KW-0046">Antibiotic resistance</keyword>
<dbReference type="SMART" id="SM00382">
    <property type="entry name" value="AAA"/>
    <property type="match status" value="1"/>
</dbReference>
<feature type="compositionally biased region" description="Basic residues" evidence="6">
    <location>
        <begin position="662"/>
        <end position="689"/>
    </location>
</feature>
<feature type="region of interest" description="Disordered" evidence="6">
    <location>
        <begin position="788"/>
        <end position="845"/>
    </location>
</feature>